<proteinExistence type="predicted"/>
<accession>A0AAE0QJA6</accession>
<keyword evidence="3" id="KW-1185">Reference proteome</keyword>
<dbReference type="Proteomes" id="UP001274896">
    <property type="component" value="Unassembled WGS sequence"/>
</dbReference>
<feature type="signal peptide" evidence="1">
    <location>
        <begin position="1"/>
        <end position="18"/>
    </location>
</feature>
<reference evidence="2" key="1">
    <citation type="submission" date="2023-06" db="EMBL/GenBank/DDBJ databases">
        <title>Male Hemibagrus guttatus genome.</title>
        <authorList>
            <person name="Bian C."/>
        </authorList>
    </citation>
    <scope>NUCLEOTIDE SEQUENCE</scope>
    <source>
        <strain evidence="2">Male_cb2023</strain>
        <tissue evidence="2">Muscle</tissue>
    </source>
</reference>
<gene>
    <name evidence="2" type="ORF">QTP70_001162</name>
</gene>
<keyword evidence="1" id="KW-0732">Signal</keyword>
<dbReference type="EMBL" id="JAUCMX010000014">
    <property type="protein sequence ID" value="KAK3523500.1"/>
    <property type="molecule type" value="Genomic_DNA"/>
</dbReference>
<evidence type="ECO:0000313" key="3">
    <source>
        <dbReference type="Proteomes" id="UP001274896"/>
    </source>
</evidence>
<organism evidence="2 3">
    <name type="scientific">Hemibagrus guttatus</name>
    <dbReference type="NCBI Taxonomy" id="175788"/>
    <lineage>
        <taxon>Eukaryota</taxon>
        <taxon>Metazoa</taxon>
        <taxon>Chordata</taxon>
        <taxon>Craniata</taxon>
        <taxon>Vertebrata</taxon>
        <taxon>Euteleostomi</taxon>
        <taxon>Actinopterygii</taxon>
        <taxon>Neopterygii</taxon>
        <taxon>Teleostei</taxon>
        <taxon>Ostariophysi</taxon>
        <taxon>Siluriformes</taxon>
        <taxon>Bagridae</taxon>
        <taxon>Hemibagrus</taxon>
    </lineage>
</organism>
<protein>
    <submittedName>
        <fullName evidence="2">Uncharacterized protein</fullName>
    </submittedName>
</protein>
<evidence type="ECO:0000313" key="2">
    <source>
        <dbReference type="EMBL" id="KAK3523500.1"/>
    </source>
</evidence>
<dbReference type="AlphaFoldDB" id="A0AAE0QJA6"/>
<evidence type="ECO:0000256" key="1">
    <source>
        <dbReference type="SAM" id="SignalP"/>
    </source>
</evidence>
<comment type="caution">
    <text evidence="2">The sequence shown here is derived from an EMBL/GenBank/DDBJ whole genome shotgun (WGS) entry which is preliminary data.</text>
</comment>
<sequence length="102" mass="11860">MWHKYIQLLHCHWTVCVGLTVPPPVLSMHNVYCHYVQNRYTKIEAGEQDLCYSTVKFTRVDNDSDHVMKSEQKSEYATVVINTVDLNTPQLDCWDNDISIAD</sequence>
<feature type="chain" id="PRO_5042226813" evidence="1">
    <location>
        <begin position="19"/>
        <end position="102"/>
    </location>
</feature>
<name>A0AAE0QJA6_9TELE</name>